<evidence type="ECO:0000313" key="2">
    <source>
        <dbReference type="Proteomes" id="UP000516230"/>
    </source>
</evidence>
<proteinExistence type="predicted"/>
<evidence type="ECO:0000313" key="1">
    <source>
        <dbReference type="EMBL" id="QNP64134.1"/>
    </source>
</evidence>
<dbReference type="KEGG" id="sgj:IAG43_15305"/>
<protein>
    <submittedName>
        <fullName evidence="1">Uncharacterized protein</fullName>
    </submittedName>
</protein>
<accession>A0A7H0HUB8</accession>
<gene>
    <name evidence="1" type="ORF">IAG43_15305</name>
</gene>
<dbReference type="RefSeq" id="WP_187741278.1">
    <property type="nucleotide sequence ID" value="NZ_CP060825.1"/>
</dbReference>
<dbReference type="Proteomes" id="UP000516230">
    <property type="component" value="Chromosome"/>
</dbReference>
<dbReference type="EMBL" id="CP060825">
    <property type="protein sequence ID" value="QNP64134.1"/>
    <property type="molecule type" value="Genomic_DNA"/>
</dbReference>
<keyword evidence="2" id="KW-1185">Reference proteome</keyword>
<dbReference type="AlphaFoldDB" id="A0A7H0HUB8"/>
<sequence length="209" mass="23040">MRDSASANVSHDAILEMILHRLTDLDSRVSDLSEKVHDLLAQLAYTRDDLTGAADEVHRVLADEIGTFVGQKLLALSYTAVQHTHRNGCKKKRLAQIMGKMCSAYLAPAGVELGRARRILRARKGDEVWQTAGQAALQVKKILDTARSRGIEFVWDYEFTAGMPIDATRQQAWSNCDPDSDVSFVVVPGYIAGGECYRLQEVFTEGAAS</sequence>
<name>A0A7H0HUB8_9ACTN</name>
<organism evidence="1 2">
    <name type="scientific">Streptomyces genisteinicus</name>
    <dbReference type="NCBI Taxonomy" id="2768068"/>
    <lineage>
        <taxon>Bacteria</taxon>
        <taxon>Bacillati</taxon>
        <taxon>Actinomycetota</taxon>
        <taxon>Actinomycetes</taxon>
        <taxon>Kitasatosporales</taxon>
        <taxon>Streptomycetaceae</taxon>
        <taxon>Streptomyces</taxon>
    </lineage>
</organism>
<reference evidence="1 2" key="1">
    <citation type="submission" date="2020-08" db="EMBL/GenBank/DDBJ databases">
        <title>A novel species.</title>
        <authorList>
            <person name="Gao J."/>
        </authorList>
    </citation>
    <scope>NUCLEOTIDE SEQUENCE [LARGE SCALE GENOMIC DNA]</scope>
    <source>
        <strain evidence="1 2">CRPJ-33</strain>
    </source>
</reference>